<keyword evidence="3" id="KW-1185">Reference proteome</keyword>
<reference evidence="2" key="2">
    <citation type="submission" date="2020-09" db="EMBL/GenBank/DDBJ databases">
        <authorList>
            <person name="Sun Q."/>
            <person name="Zhou Y."/>
        </authorList>
    </citation>
    <scope>NUCLEOTIDE SEQUENCE</scope>
    <source>
        <strain evidence="2">CGMCC 1.15958</strain>
    </source>
</reference>
<protein>
    <submittedName>
        <fullName evidence="2">Peptidase S9</fullName>
    </submittedName>
</protein>
<dbReference type="Gene3D" id="2.120.10.30">
    <property type="entry name" value="TolB, C-terminal domain"/>
    <property type="match status" value="1"/>
</dbReference>
<comment type="caution">
    <text evidence="2">The sequence shown here is derived from an EMBL/GenBank/DDBJ whole genome shotgun (WGS) entry which is preliminary data.</text>
</comment>
<dbReference type="Pfam" id="PF07676">
    <property type="entry name" value="PD40"/>
    <property type="match status" value="5"/>
</dbReference>
<evidence type="ECO:0000313" key="3">
    <source>
        <dbReference type="Proteomes" id="UP000609064"/>
    </source>
</evidence>
<evidence type="ECO:0000313" key="2">
    <source>
        <dbReference type="EMBL" id="GGD57994.1"/>
    </source>
</evidence>
<organism evidence="2 3">
    <name type="scientific">Emticicia aquatilis</name>
    <dbReference type="NCBI Taxonomy" id="1537369"/>
    <lineage>
        <taxon>Bacteria</taxon>
        <taxon>Pseudomonadati</taxon>
        <taxon>Bacteroidota</taxon>
        <taxon>Cytophagia</taxon>
        <taxon>Cytophagales</taxon>
        <taxon>Leadbetterellaceae</taxon>
        <taxon>Emticicia</taxon>
    </lineage>
</organism>
<dbReference type="PANTHER" id="PTHR36842:SF1">
    <property type="entry name" value="PROTEIN TOLB"/>
    <property type="match status" value="1"/>
</dbReference>
<reference evidence="2" key="1">
    <citation type="journal article" date="2014" name="Int. J. Syst. Evol. Microbiol.">
        <title>Complete genome sequence of Corynebacterium casei LMG S-19264T (=DSM 44701T), isolated from a smear-ripened cheese.</title>
        <authorList>
            <consortium name="US DOE Joint Genome Institute (JGI-PGF)"/>
            <person name="Walter F."/>
            <person name="Albersmeier A."/>
            <person name="Kalinowski J."/>
            <person name="Ruckert C."/>
        </authorList>
    </citation>
    <scope>NUCLEOTIDE SEQUENCE</scope>
    <source>
        <strain evidence="2">CGMCC 1.15958</strain>
    </source>
</reference>
<proteinExistence type="inferred from homology"/>
<dbReference type="SUPFAM" id="SSF82171">
    <property type="entry name" value="DPP6 N-terminal domain-like"/>
    <property type="match status" value="1"/>
</dbReference>
<name>A0A917DQ00_9BACT</name>
<accession>A0A917DQ00</accession>
<dbReference type="InterPro" id="IPR011659">
    <property type="entry name" value="WD40"/>
</dbReference>
<evidence type="ECO:0000256" key="1">
    <source>
        <dbReference type="ARBA" id="ARBA00009820"/>
    </source>
</evidence>
<dbReference type="EMBL" id="BMKK01000004">
    <property type="protein sequence ID" value="GGD57994.1"/>
    <property type="molecule type" value="Genomic_DNA"/>
</dbReference>
<dbReference type="Proteomes" id="UP000609064">
    <property type="component" value="Unassembled WGS sequence"/>
</dbReference>
<dbReference type="PANTHER" id="PTHR36842">
    <property type="entry name" value="PROTEIN TOLB HOMOLOG"/>
    <property type="match status" value="1"/>
</dbReference>
<sequence length="1066" mass="120137">MSIFTFLISKNISHEGMRKFCLLTIGLIISNLAISQSQYFGQNKPRYKTFGFKVLQSPHFELYHYFNENKIPNDIVVNSEHWYRIHQEVFKLAFIKPNPLIVYQNHPDFQETTAIGGQIGEGTGGVTEGLRNRVVMPIMFSKRQTDHVLGHELVHAFQYQLMTSGDSTQIGNIQNLPLFMVEGLAEYMSLGRVDAHTAMWMRDAVLSNDIPTIRDLVTKEYKYFPYRWGQAFWAYMTATYGDDIIRPLFRETAKYGIEVAFTRNLKTSIDKFSVKWKQALIDTYTPMRAGTSIQPIGKEIASQRNAGEMNISPSISPDGKYVAYISSKNVLSLDIFIVETLTGRIIRKIESSSFGSHVDSYSFLETAGTWSPDGQKLALVIQTKGRNKLSIIDIANGNKDSFELKEVDSFTNPAWSPDGNSIVVSGLMNGESDLYLYNLKERTVKNLTKDNFSDLQPTWSPDGEWIYFVSDRGSKNARLEKASNGISRINIETLSVENFDFFQEADNLNPLIAPNGKAIYFLSDADGFRNLYRYDIISKQIEKLTNYFTGISGITMYSPAVSIATKTGQLIYNYFQNGKYNLYLASYGAFQQQVVGNEVNKSAANLAIQKEGRDIVQKNLEQNNLVVRVPEKKLKLLNYQPKFKLDYLGSSGVGVSASRWGTGLGGGVVGLFSDMLNHNQLAGAVSINGQIQDFGGQLMYLNQKKPLQWGVTFARIPYRFQGTYTDSTTKTASFFKSNYVTDAKVKSSLGVPTNDSLIANKYLINRLAINQIGVFAFYPLNTNQRIEGGINGNWYGFSGDEYTDYTTFDPTTGQTFVLTNSTRERLSQSYLKSQGFNAFSLSQLYVAFVGDNTIFGTTAPIKGYRYRFEAGRYFGSTSYTNVLVDARKYQYVKPFTIAGRFLYNGRLNASNLDYLNQINPLYLGFPWNMHGFYGSALTKQQNLGLITQEALQGEQLLVTNLEVRLPLTGPKKLALIDFAYVPSDLNFFFDSGMVWSADRKIGAVQEYQTQNETSIKLKVEPLIMTGFSLRVNLMGYLIVEPYLAVPIYNGKRQNMVSGVNFLIPGW</sequence>
<gene>
    <name evidence="2" type="ORF">GCM10011514_22590</name>
</gene>
<dbReference type="InterPro" id="IPR011042">
    <property type="entry name" value="6-blade_b-propeller_TolB-like"/>
</dbReference>
<comment type="similarity">
    <text evidence="1">Belongs to the TolB family.</text>
</comment>
<dbReference type="AlphaFoldDB" id="A0A917DQ00"/>